<dbReference type="InterPro" id="IPR001387">
    <property type="entry name" value="Cro/C1-type_HTH"/>
</dbReference>
<gene>
    <name evidence="4" type="ORF">IAA69_07720</name>
</gene>
<dbReference type="Pfam" id="PF01381">
    <property type="entry name" value="HTH_3"/>
    <property type="match status" value="1"/>
</dbReference>
<dbReference type="AlphaFoldDB" id="A0A9D1A1L6"/>
<evidence type="ECO:0000259" key="3">
    <source>
        <dbReference type="PROSITE" id="PS50943"/>
    </source>
</evidence>
<dbReference type="CDD" id="cd00093">
    <property type="entry name" value="HTH_XRE"/>
    <property type="match status" value="1"/>
</dbReference>
<reference evidence="4" key="2">
    <citation type="journal article" date="2021" name="PeerJ">
        <title>Extensive microbial diversity within the chicken gut microbiome revealed by metagenomics and culture.</title>
        <authorList>
            <person name="Gilroy R."/>
            <person name="Ravi A."/>
            <person name="Getino M."/>
            <person name="Pursley I."/>
            <person name="Horton D.L."/>
            <person name="Alikhan N.F."/>
            <person name="Baker D."/>
            <person name="Gharbi K."/>
            <person name="Hall N."/>
            <person name="Watson M."/>
            <person name="Adriaenssens E.M."/>
            <person name="Foster-Nyarko E."/>
            <person name="Jarju S."/>
            <person name="Secka A."/>
            <person name="Antonio M."/>
            <person name="Oren A."/>
            <person name="Chaudhuri R.R."/>
            <person name="La Ragione R."/>
            <person name="Hildebrand F."/>
            <person name="Pallen M.J."/>
        </authorList>
    </citation>
    <scope>NUCLEOTIDE SEQUENCE</scope>
    <source>
        <strain evidence="4">ChiGjej1B1-2707</strain>
    </source>
</reference>
<dbReference type="InterPro" id="IPR010982">
    <property type="entry name" value="Lambda_DNA-bd_dom_sf"/>
</dbReference>
<dbReference type="SMART" id="SM00530">
    <property type="entry name" value="HTH_XRE"/>
    <property type="match status" value="1"/>
</dbReference>
<proteinExistence type="predicted"/>
<comment type="caution">
    <text evidence="4">The sequence shown here is derived from an EMBL/GenBank/DDBJ whole genome shotgun (WGS) entry which is preliminary data.</text>
</comment>
<organism evidence="4 5">
    <name type="scientific">Candidatus Aveggerthella stercoripullorum</name>
    <dbReference type="NCBI Taxonomy" id="2840688"/>
    <lineage>
        <taxon>Bacteria</taxon>
        <taxon>Bacillati</taxon>
        <taxon>Actinomycetota</taxon>
        <taxon>Coriobacteriia</taxon>
        <taxon>Eggerthellales</taxon>
        <taxon>Eggerthellaceae</taxon>
        <taxon>Eggerthellaceae incertae sedis</taxon>
        <taxon>Candidatus Aveggerthella</taxon>
    </lineage>
</organism>
<evidence type="ECO:0000313" key="4">
    <source>
        <dbReference type="EMBL" id="HIR02129.1"/>
    </source>
</evidence>
<dbReference type="Proteomes" id="UP000824261">
    <property type="component" value="Unassembled WGS sequence"/>
</dbReference>
<sequence length="143" mass="15199">MAQLSFGEMVRTLRSEKGMTQLDLARKMGVTDKAVSKWERDLSIPDVGSLPKLAEELGVSVDDLLQAKTASQEAAVESGAARKKATALIELVLKAVALAMGVGVAALTIMDEVEPRNALCLLGVGVACLALVQLIHEGDREER</sequence>
<keyword evidence="2" id="KW-0472">Membrane</keyword>
<keyword evidence="2" id="KW-1133">Transmembrane helix</keyword>
<evidence type="ECO:0000256" key="1">
    <source>
        <dbReference type="ARBA" id="ARBA00023125"/>
    </source>
</evidence>
<dbReference type="SUPFAM" id="SSF47413">
    <property type="entry name" value="lambda repressor-like DNA-binding domains"/>
    <property type="match status" value="1"/>
</dbReference>
<keyword evidence="1" id="KW-0238">DNA-binding</keyword>
<feature type="domain" description="HTH cro/C1-type" evidence="3">
    <location>
        <begin position="10"/>
        <end position="64"/>
    </location>
</feature>
<feature type="transmembrane region" description="Helical" evidence="2">
    <location>
        <begin position="116"/>
        <end position="135"/>
    </location>
</feature>
<name>A0A9D1A1L6_9ACTN</name>
<keyword evidence="2" id="KW-0812">Transmembrane</keyword>
<dbReference type="PROSITE" id="PS50943">
    <property type="entry name" value="HTH_CROC1"/>
    <property type="match status" value="1"/>
</dbReference>
<evidence type="ECO:0000313" key="5">
    <source>
        <dbReference type="Proteomes" id="UP000824261"/>
    </source>
</evidence>
<feature type="transmembrane region" description="Helical" evidence="2">
    <location>
        <begin position="91"/>
        <end position="110"/>
    </location>
</feature>
<dbReference type="PANTHER" id="PTHR46558:SF11">
    <property type="entry name" value="HTH-TYPE TRANSCRIPTIONAL REGULATOR XRE"/>
    <property type="match status" value="1"/>
</dbReference>
<dbReference type="Gene3D" id="1.10.260.40">
    <property type="entry name" value="lambda repressor-like DNA-binding domains"/>
    <property type="match status" value="1"/>
</dbReference>
<protein>
    <submittedName>
        <fullName evidence="4">Helix-turn-helix transcriptional regulator</fullName>
    </submittedName>
</protein>
<dbReference type="EMBL" id="DVGB01000091">
    <property type="protein sequence ID" value="HIR02129.1"/>
    <property type="molecule type" value="Genomic_DNA"/>
</dbReference>
<dbReference type="GO" id="GO:0003677">
    <property type="term" value="F:DNA binding"/>
    <property type="evidence" value="ECO:0007669"/>
    <property type="project" value="UniProtKB-KW"/>
</dbReference>
<reference evidence="4" key="1">
    <citation type="submission" date="2020-10" db="EMBL/GenBank/DDBJ databases">
        <authorList>
            <person name="Gilroy R."/>
        </authorList>
    </citation>
    <scope>NUCLEOTIDE SEQUENCE</scope>
    <source>
        <strain evidence="4">ChiGjej1B1-2707</strain>
    </source>
</reference>
<accession>A0A9D1A1L6</accession>
<dbReference type="PANTHER" id="PTHR46558">
    <property type="entry name" value="TRACRIPTIONAL REGULATORY PROTEIN-RELATED-RELATED"/>
    <property type="match status" value="1"/>
</dbReference>
<evidence type="ECO:0000256" key="2">
    <source>
        <dbReference type="SAM" id="Phobius"/>
    </source>
</evidence>